<dbReference type="CDD" id="cd17941">
    <property type="entry name" value="DEADc_DDX10"/>
    <property type="match status" value="1"/>
</dbReference>
<feature type="compositionally biased region" description="Basic and acidic residues" evidence="12">
    <location>
        <begin position="603"/>
        <end position="613"/>
    </location>
</feature>
<keyword evidence="17" id="KW-1185">Reference proteome</keyword>
<feature type="region of interest" description="Disordered" evidence="12">
    <location>
        <begin position="680"/>
        <end position="773"/>
    </location>
</feature>
<accession>A0A4Y7QL22</accession>
<dbReference type="Pfam" id="PF13959">
    <property type="entry name" value="CTE_SPB4"/>
    <property type="match status" value="1"/>
</dbReference>
<keyword evidence="8 11" id="KW-0694">RNA-binding</keyword>
<evidence type="ECO:0000259" key="15">
    <source>
        <dbReference type="PROSITE" id="PS51195"/>
    </source>
</evidence>
<proteinExistence type="inferred from homology"/>
<keyword evidence="5 10" id="KW-0378">Hydrolase</keyword>
<dbReference type="PROSITE" id="PS00039">
    <property type="entry name" value="DEAD_ATP_HELICASE"/>
    <property type="match status" value="1"/>
</dbReference>
<feature type="compositionally biased region" description="Basic and acidic residues" evidence="12">
    <location>
        <begin position="680"/>
        <end position="701"/>
    </location>
</feature>
<comment type="catalytic activity">
    <reaction evidence="11">
        <text>ATP + H2O = ADP + phosphate + H(+)</text>
        <dbReference type="Rhea" id="RHEA:13065"/>
        <dbReference type="ChEBI" id="CHEBI:15377"/>
        <dbReference type="ChEBI" id="CHEBI:15378"/>
        <dbReference type="ChEBI" id="CHEBI:30616"/>
        <dbReference type="ChEBI" id="CHEBI:43474"/>
        <dbReference type="ChEBI" id="CHEBI:456216"/>
        <dbReference type="EC" id="3.6.4.13"/>
    </reaction>
</comment>
<feature type="compositionally biased region" description="Basic residues" evidence="12">
    <location>
        <begin position="702"/>
        <end position="711"/>
    </location>
</feature>
<organism evidence="16 17">
    <name type="scientific">Rickenella mellea</name>
    <dbReference type="NCBI Taxonomy" id="50990"/>
    <lineage>
        <taxon>Eukaryota</taxon>
        <taxon>Fungi</taxon>
        <taxon>Dikarya</taxon>
        <taxon>Basidiomycota</taxon>
        <taxon>Agaricomycotina</taxon>
        <taxon>Agaricomycetes</taxon>
        <taxon>Hymenochaetales</taxon>
        <taxon>Rickenellaceae</taxon>
        <taxon>Rickenella</taxon>
    </lineage>
</organism>
<dbReference type="OrthoDB" id="10259640at2759"/>
<feature type="region of interest" description="Disordered" evidence="12">
    <location>
        <begin position="515"/>
        <end position="572"/>
    </location>
</feature>
<evidence type="ECO:0000256" key="11">
    <source>
        <dbReference type="RuleBase" id="RU365068"/>
    </source>
</evidence>
<feature type="compositionally biased region" description="Basic residues" evidence="12">
    <location>
        <begin position="17"/>
        <end position="27"/>
    </location>
</feature>
<keyword evidence="7 10" id="KW-0067">ATP-binding</keyword>
<evidence type="ECO:0000256" key="2">
    <source>
        <dbReference type="ARBA" id="ARBA00022517"/>
    </source>
</evidence>
<dbReference type="InterPro" id="IPR014014">
    <property type="entry name" value="RNA_helicase_DEAD_Q_motif"/>
</dbReference>
<dbReference type="GO" id="GO:0005524">
    <property type="term" value="F:ATP binding"/>
    <property type="evidence" value="ECO:0007669"/>
    <property type="project" value="UniProtKB-UniRule"/>
</dbReference>
<dbReference type="SMART" id="SM00490">
    <property type="entry name" value="HELICc"/>
    <property type="match status" value="1"/>
</dbReference>
<evidence type="ECO:0000313" key="17">
    <source>
        <dbReference type="Proteomes" id="UP000294933"/>
    </source>
</evidence>
<evidence type="ECO:0000259" key="14">
    <source>
        <dbReference type="PROSITE" id="PS51194"/>
    </source>
</evidence>
<dbReference type="PROSITE" id="PS51195">
    <property type="entry name" value="Q_MOTIF"/>
    <property type="match status" value="1"/>
</dbReference>
<dbReference type="STRING" id="50990.A0A4Y7QL22"/>
<comment type="similarity">
    <text evidence="10">Belongs to the DEAD box helicase family.</text>
</comment>
<sequence>MSETHKNARAGPSKKPNVPRKKKGRPQLHGNKVKKLTEAQKLKELENTVMQFNLQDTVSQFSELPISEQTKKGLKKAFFVNMTEIQAQSIPVCLKGKDVLGAARTGSGKTLSFLIPVLEILYRKKWGPQDGLGALIISPTRELAVQIFDVLRGIGGYHTFSAGLVIGGKNLKDERDRLNRMNILVATPGRLLQHMDQTFGFECDNLQVLVLDEADRILDMGFSRTLNALLNHLPSSRQTLLFSATQTQSVADLARLSLKEPVNVGIKDEGTAVETPKSLEQHYVVCELDRKLDVLWSFIKSHLQSKVLVFMSSGKQVRFVYETFRRMQPGISLLLLHGKQKQTTRLATYTRFTTTSHSVLFATDIAARGLDFPSVDWVIQVDAPEDADTYIHRVGRTARYESSGKGLLFLLPSEEEGMKARLEAKGLSVAKIKVKESKTQNIEKQLQNLAFQDPEIKYLGQRCFVSYLRSIYLQKDKTIFQLDKLPIDRFAASLGLPGAPKIKFLARDAAKKKKNASHAATEVKDASELEDSGSDDGDSDNSSGEEQSPERRTPPHVDEKSSKTQGVRTKYDRMFERKNQGILAPYRSKLVDHSDDGEDDEFITLKRADHDLPSDLPASSDLSKRKQKMGQSKRAMLKFKGAPQKLLFDDEGKPHEVYEMVDPDEAFKGKDIMEAGRHFVEGEKGRLKMADVLDKEEAKDKKKEKKRKRKERERGRDDDGEGVALAPTLNDGYESPEFLPGVSDVEDDAPVAKRRKEGRKPGRASAVSEVHLHDEEELALKLLGR</sequence>
<dbReference type="PROSITE" id="PS51194">
    <property type="entry name" value="HELICASE_CTER"/>
    <property type="match status" value="1"/>
</dbReference>
<dbReference type="GO" id="GO:0006364">
    <property type="term" value="P:rRNA processing"/>
    <property type="evidence" value="ECO:0007669"/>
    <property type="project" value="UniProtKB-KW"/>
</dbReference>
<gene>
    <name evidence="16" type="ORF">BD410DRAFT_835211</name>
</gene>
<feature type="domain" description="DEAD-box RNA helicase Q" evidence="15">
    <location>
        <begin position="59"/>
        <end position="87"/>
    </location>
</feature>
<comment type="subcellular location">
    <subcellularLocation>
        <location evidence="1">Nucleus</location>
        <location evidence="1">Nucleolus</location>
    </subcellularLocation>
</comment>
<dbReference type="EC" id="3.6.4.13" evidence="11"/>
<dbReference type="AlphaFoldDB" id="A0A4Y7QL22"/>
<dbReference type="SMART" id="SM00487">
    <property type="entry name" value="DEXDc"/>
    <property type="match status" value="1"/>
</dbReference>
<keyword evidence="3" id="KW-0698">rRNA processing</keyword>
<dbReference type="InterPro" id="IPR001650">
    <property type="entry name" value="Helicase_C-like"/>
</dbReference>
<evidence type="ECO:0000256" key="8">
    <source>
        <dbReference type="ARBA" id="ARBA00022884"/>
    </source>
</evidence>
<feature type="region of interest" description="Disordered" evidence="12">
    <location>
        <begin position="1"/>
        <end position="27"/>
    </location>
</feature>
<evidence type="ECO:0000259" key="13">
    <source>
        <dbReference type="PROSITE" id="PS51192"/>
    </source>
</evidence>
<keyword evidence="4 10" id="KW-0547">Nucleotide-binding</keyword>
<comment type="domain">
    <text evidence="11">The Q motif is unique to and characteristic of the DEAD box family of RNA helicases and controls ATP binding and hydrolysis.</text>
</comment>
<dbReference type="Pfam" id="PF00270">
    <property type="entry name" value="DEAD"/>
    <property type="match status" value="1"/>
</dbReference>
<feature type="compositionally biased region" description="Basic residues" evidence="12">
    <location>
        <begin position="752"/>
        <end position="762"/>
    </location>
</feature>
<keyword evidence="2" id="KW-0690">Ribosome biogenesis</keyword>
<evidence type="ECO:0000256" key="5">
    <source>
        <dbReference type="ARBA" id="ARBA00022801"/>
    </source>
</evidence>
<dbReference type="InterPro" id="IPR014001">
    <property type="entry name" value="Helicase_ATP-bd"/>
</dbReference>
<dbReference type="Gene3D" id="3.40.50.300">
    <property type="entry name" value="P-loop containing nucleotide triphosphate hydrolases"/>
    <property type="match status" value="2"/>
</dbReference>
<evidence type="ECO:0000256" key="4">
    <source>
        <dbReference type="ARBA" id="ARBA00022741"/>
    </source>
</evidence>
<dbReference type="InterPro" id="IPR027417">
    <property type="entry name" value="P-loop_NTPase"/>
</dbReference>
<evidence type="ECO:0000256" key="10">
    <source>
        <dbReference type="RuleBase" id="RU000492"/>
    </source>
</evidence>
<dbReference type="SMART" id="SM01178">
    <property type="entry name" value="DUF4217"/>
    <property type="match status" value="1"/>
</dbReference>
<evidence type="ECO:0000256" key="3">
    <source>
        <dbReference type="ARBA" id="ARBA00022552"/>
    </source>
</evidence>
<dbReference type="GO" id="GO:0005730">
    <property type="term" value="C:nucleolus"/>
    <property type="evidence" value="ECO:0007669"/>
    <property type="project" value="UniProtKB-SubCell"/>
</dbReference>
<evidence type="ECO:0000313" key="16">
    <source>
        <dbReference type="EMBL" id="TDL27948.1"/>
    </source>
</evidence>
<dbReference type="PROSITE" id="PS51192">
    <property type="entry name" value="HELICASE_ATP_BIND_1"/>
    <property type="match status" value="1"/>
</dbReference>
<feature type="short sequence motif" description="Q motif" evidence="9">
    <location>
        <begin position="59"/>
        <end position="87"/>
    </location>
</feature>
<dbReference type="InterPro" id="IPR025313">
    <property type="entry name" value="SPB4-like_CTE"/>
</dbReference>
<comment type="function">
    <text evidence="11">RNA helicase.</text>
</comment>
<feature type="domain" description="Helicase ATP-binding" evidence="13">
    <location>
        <begin position="90"/>
        <end position="264"/>
    </location>
</feature>
<evidence type="ECO:0000256" key="12">
    <source>
        <dbReference type="SAM" id="MobiDB-lite"/>
    </source>
</evidence>
<feature type="compositionally biased region" description="Basic and acidic residues" evidence="12">
    <location>
        <begin position="548"/>
        <end position="562"/>
    </location>
</feature>
<dbReference type="PANTHER" id="PTHR24031">
    <property type="entry name" value="RNA HELICASE"/>
    <property type="match status" value="1"/>
</dbReference>
<dbReference type="Pfam" id="PF00271">
    <property type="entry name" value="Helicase_C"/>
    <property type="match status" value="1"/>
</dbReference>
<dbReference type="Proteomes" id="UP000294933">
    <property type="component" value="Unassembled WGS sequence"/>
</dbReference>
<keyword evidence="6 10" id="KW-0347">Helicase</keyword>
<feature type="domain" description="Helicase C-terminal" evidence="14">
    <location>
        <begin position="278"/>
        <end position="450"/>
    </location>
</feature>
<evidence type="ECO:0000256" key="6">
    <source>
        <dbReference type="ARBA" id="ARBA00022806"/>
    </source>
</evidence>
<feature type="region of interest" description="Disordered" evidence="12">
    <location>
        <begin position="602"/>
        <end position="638"/>
    </location>
</feature>
<name>A0A4Y7QL22_9AGAM</name>
<reference evidence="16 17" key="1">
    <citation type="submission" date="2018-06" db="EMBL/GenBank/DDBJ databases">
        <title>A transcriptomic atlas of mushroom development highlights an independent origin of complex multicellularity.</title>
        <authorList>
            <consortium name="DOE Joint Genome Institute"/>
            <person name="Krizsan K."/>
            <person name="Almasi E."/>
            <person name="Merenyi Z."/>
            <person name="Sahu N."/>
            <person name="Viragh M."/>
            <person name="Koszo T."/>
            <person name="Mondo S."/>
            <person name="Kiss B."/>
            <person name="Balint B."/>
            <person name="Kues U."/>
            <person name="Barry K."/>
            <person name="Hegedus J.C."/>
            <person name="Henrissat B."/>
            <person name="Johnson J."/>
            <person name="Lipzen A."/>
            <person name="Ohm R."/>
            <person name="Nagy I."/>
            <person name="Pangilinan J."/>
            <person name="Yan J."/>
            <person name="Xiong Y."/>
            <person name="Grigoriev I.V."/>
            <person name="Hibbett D.S."/>
            <person name="Nagy L.G."/>
        </authorList>
    </citation>
    <scope>NUCLEOTIDE SEQUENCE [LARGE SCALE GENOMIC DNA]</scope>
    <source>
        <strain evidence="16 17">SZMC22713</strain>
    </source>
</reference>
<protein>
    <recommendedName>
        <fullName evidence="11">ATP-dependent RNA helicase</fullName>
        <ecNumber evidence="11">3.6.4.13</ecNumber>
    </recommendedName>
</protein>
<evidence type="ECO:0000256" key="7">
    <source>
        <dbReference type="ARBA" id="ARBA00022840"/>
    </source>
</evidence>
<dbReference type="InterPro" id="IPR000629">
    <property type="entry name" value="RNA-helicase_DEAD-box_CS"/>
</dbReference>
<dbReference type="InterPro" id="IPR011545">
    <property type="entry name" value="DEAD/DEAH_box_helicase_dom"/>
</dbReference>
<dbReference type="GO" id="GO:0003724">
    <property type="term" value="F:RNA helicase activity"/>
    <property type="evidence" value="ECO:0007669"/>
    <property type="project" value="UniProtKB-EC"/>
</dbReference>
<dbReference type="EMBL" id="ML170158">
    <property type="protein sequence ID" value="TDL27948.1"/>
    <property type="molecule type" value="Genomic_DNA"/>
</dbReference>
<evidence type="ECO:0000256" key="1">
    <source>
        <dbReference type="ARBA" id="ARBA00004604"/>
    </source>
</evidence>
<dbReference type="GO" id="GO:0003723">
    <property type="term" value="F:RNA binding"/>
    <property type="evidence" value="ECO:0007669"/>
    <property type="project" value="UniProtKB-UniRule"/>
</dbReference>
<dbReference type="GO" id="GO:0016887">
    <property type="term" value="F:ATP hydrolysis activity"/>
    <property type="evidence" value="ECO:0007669"/>
    <property type="project" value="RHEA"/>
</dbReference>
<dbReference type="SUPFAM" id="SSF52540">
    <property type="entry name" value="P-loop containing nucleoside triphosphate hydrolases"/>
    <property type="match status" value="1"/>
</dbReference>
<dbReference type="CDD" id="cd18787">
    <property type="entry name" value="SF2_C_DEAD"/>
    <property type="match status" value="1"/>
</dbReference>
<feature type="compositionally biased region" description="Acidic residues" evidence="12">
    <location>
        <begin position="528"/>
        <end position="539"/>
    </location>
</feature>
<dbReference type="VEuPathDB" id="FungiDB:BD410DRAFT_835211"/>
<evidence type="ECO:0000256" key="9">
    <source>
        <dbReference type="PROSITE-ProRule" id="PRU00552"/>
    </source>
</evidence>